<dbReference type="EMBL" id="CP103141">
    <property type="protein sequence ID" value="UVQ72747.1"/>
    <property type="molecule type" value="Genomic_DNA"/>
</dbReference>
<accession>A0ABY5T8E9</accession>
<organism evidence="1 2">
    <name type="scientific">Bacteroides faecis</name>
    <dbReference type="NCBI Taxonomy" id="674529"/>
    <lineage>
        <taxon>Bacteria</taxon>
        <taxon>Pseudomonadati</taxon>
        <taxon>Bacteroidota</taxon>
        <taxon>Bacteroidia</taxon>
        <taxon>Bacteroidales</taxon>
        <taxon>Bacteroidaceae</taxon>
        <taxon>Bacteroides</taxon>
    </lineage>
</organism>
<name>A0ABY5T8E9_9BACE</name>
<dbReference type="RefSeq" id="WP_258902569.1">
    <property type="nucleotide sequence ID" value="NZ_CP103141.1"/>
</dbReference>
<evidence type="ECO:0000313" key="1">
    <source>
        <dbReference type="EMBL" id="UVQ72747.1"/>
    </source>
</evidence>
<protein>
    <submittedName>
        <fullName evidence="1">Uncharacterized protein</fullName>
    </submittedName>
</protein>
<evidence type="ECO:0000313" key="2">
    <source>
        <dbReference type="Proteomes" id="UP001060104"/>
    </source>
</evidence>
<reference evidence="1" key="1">
    <citation type="submission" date="2022-08" db="EMBL/GenBank/DDBJ databases">
        <title>Genome Sequencing of Bacteroides fragilis Group Isolates with Nanopore Technology.</title>
        <authorList>
            <person name="Tisza M.J."/>
            <person name="Smith D."/>
            <person name="Dekker J.P."/>
        </authorList>
    </citation>
    <scope>NUCLEOTIDE SEQUENCE</scope>
    <source>
        <strain evidence="1">BFG-527</strain>
    </source>
</reference>
<proteinExistence type="predicted"/>
<gene>
    <name evidence="1" type="ORF">NXY30_16920</name>
</gene>
<keyword evidence="2" id="KW-1185">Reference proteome</keyword>
<dbReference type="Proteomes" id="UP001060104">
    <property type="component" value="Chromosome"/>
</dbReference>
<sequence>MAEMGDYMFSHWYSIALPTPVFEFRQDDKNDRLLLIRNKFPKYTIEIQDDYDLKQLSDALKACGEFVKKVSKH</sequence>